<dbReference type="Proteomes" id="UP000078340">
    <property type="component" value="Unassembled WGS sequence"/>
</dbReference>
<evidence type="ECO:0000256" key="1">
    <source>
        <dbReference type="SAM" id="SignalP"/>
    </source>
</evidence>
<reference evidence="3 5" key="3">
    <citation type="submission" date="2016-01" db="EMBL/GenBank/DDBJ databases">
        <title>Biosynthesis of antibiotic leucinostatins and their inhibition on Phytophthora in bio-control Purpureocillium lilacinum.</title>
        <authorList>
            <person name="Wang G."/>
            <person name="Liu Z."/>
            <person name="Lin R."/>
            <person name="Li E."/>
            <person name="Mao Z."/>
            <person name="Ling J."/>
            <person name="Yin W."/>
            <person name="Xie B."/>
        </authorList>
    </citation>
    <scope>NUCLEOTIDE SEQUENCE [LARGE SCALE GENOMIC DNA]</scope>
    <source>
        <strain evidence="3">PLBJ-1</strain>
        <strain evidence="2">PLFJ-1</strain>
    </source>
</reference>
<accession>A0A179HCS6</accession>
<keyword evidence="1" id="KW-0732">Signal</keyword>
<dbReference type="Gene3D" id="1.20.1280.140">
    <property type="match status" value="1"/>
</dbReference>
<protein>
    <submittedName>
        <fullName evidence="3">Antigenic cell wall galactomannoprotein</fullName>
    </submittedName>
</protein>
<dbReference type="RefSeq" id="XP_018174072.1">
    <property type="nucleotide sequence ID" value="XM_018327376.1"/>
</dbReference>
<evidence type="ECO:0000313" key="2">
    <source>
        <dbReference type="EMBL" id="OAQ77941.1"/>
    </source>
</evidence>
<dbReference type="PANTHER" id="PTHR38123">
    <property type="entry name" value="CELL WALL SERINE-THREONINE-RICH GALACTOMANNOPROTEIN MP1 (AFU_ORTHOLOGUE AFUA_4G03240)"/>
    <property type="match status" value="1"/>
</dbReference>
<organism evidence="3 5">
    <name type="scientific">Purpureocillium lilacinum</name>
    <name type="common">Paecilomyces lilacinus</name>
    <dbReference type="NCBI Taxonomy" id="33203"/>
    <lineage>
        <taxon>Eukaryota</taxon>
        <taxon>Fungi</taxon>
        <taxon>Dikarya</taxon>
        <taxon>Ascomycota</taxon>
        <taxon>Pezizomycotina</taxon>
        <taxon>Sordariomycetes</taxon>
        <taxon>Hypocreomycetidae</taxon>
        <taxon>Hypocreales</taxon>
        <taxon>Ophiocordycipitaceae</taxon>
        <taxon>Purpureocillium</taxon>
    </lineage>
</organism>
<proteinExistence type="predicted"/>
<dbReference type="EMBL" id="LSBH01000001">
    <property type="protein sequence ID" value="OAQ87752.1"/>
    <property type="molecule type" value="Genomic_DNA"/>
</dbReference>
<dbReference type="Proteomes" id="UP000078240">
    <property type="component" value="Unassembled WGS sequence"/>
</dbReference>
<reference evidence="4 6" key="2">
    <citation type="journal article" date="2016" name="Front. Microbiol.">
        <title>Genome and transcriptome sequences reveal the specific parasitism of the nematophagous Purpureocillium lilacinum 36-1.</title>
        <authorList>
            <person name="Xie J."/>
            <person name="Li S."/>
            <person name="Mo C."/>
            <person name="Xiao X."/>
            <person name="Peng D."/>
            <person name="Wang G."/>
            <person name="Xiao Y."/>
        </authorList>
    </citation>
    <scope>NUCLEOTIDE SEQUENCE [LARGE SCALE GENOMIC DNA]</scope>
    <source>
        <strain evidence="4 6">36-1</strain>
    </source>
</reference>
<dbReference type="KEGG" id="plj:28892425"/>
<sequence length="173" mass="17998">MLVSNMLLTGVALAATALADGKAIVSAINTIKADTVDLGNHAASFKGDIIGVIPIAVGSLHLLDDIKKGTKTADASQPLTTPEALDLAGATGDLATQVNKTLTAIIAAKPKFDKLLVVSPIILLNLEQQQKATKDFSAKVVSKVPTELQAIAQALIKPIDDGFAQAIDKYKLF</sequence>
<dbReference type="Pfam" id="PF12296">
    <property type="entry name" value="HsbA"/>
    <property type="match status" value="1"/>
</dbReference>
<dbReference type="AlphaFoldDB" id="A0A179HCS6"/>
<evidence type="ECO:0000313" key="6">
    <source>
        <dbReference type="Proteomes" id="UP000245956"/>
    </source>
</evidence>
<dbReference type="GeneID" id="28892425"/>
<evidence type="ECO:0000313" key="3">
    <source>
        <dbReference type="EMBL" id="OAQ87752.1"/>
    </source>
</evidence>
<dbReference type="Proteomes" id="UP000245956">
    <property type="component" value="Unassembled WGS sequence"/>
</dbReference>
<dbReference type="PANTHER" id="PTHR38123:SF4">
    <property type="entry name" value="CELL WALL GALACTOMANNOPROTEIN, PUTATIVE (AFU_ORTHOLOGUE AFUA_4G00870)-RELATED"/>
    <property type="match status" value="1"/>
</dbReference>
<dbReference type="EMBL" id="LSBI01000012">
    <property type="protein sequence ID" value="OAQ77941.1"/>
    <property type="molecule type" value="Genomic_DNA"/>
</dbReference>
<dbReference type="InterPro" id="IPR021054">
    <property type="entry name" value="Cell_wall_mannoprotein_1"/>
</dbReference>
<evidence type="ECO:0000313" key="4">
    <source>
        <dbReference type="EMBL" id="PWI71826.1"/>
    </source>
</evidence>
<evidence type="ECO:0000313" key="5">
    <source>
        <dbReference type="Proteomes" id="UP000078240"/>
    </source>
</evidence>
<comment type="caution">
    <text evidence="3">The sequence shown here is derived from an EMBL/GenBank/DDBJ whole genome shotgun (WGS) entry which is preliminary data.</text>
</comment>
<dbReference type="OrthoDB" id="2422134at2759"/>
<gene>
    <name evidence="4" type="ORF">PCL_11920</name>
    <name evidence="3" type="ORF">VFPBJ_01793</name>
    <name evidence="2" type="ORF">VFPFJ_10308</name>
</gene>
<reference evidence="4" key="1">
    <citation type="submission" date="2015-05" db="EMBL/GenBank/DDBJ databases">
        <authorList>
            <person name="Wang D.B."/>
            <person name="Wang M."/>
        </authorList>
    </citation>
    <scope>NUCLEOTIDE SEQUENCE</scope>
    <source>
        <strain evidence="4">36-1</strain>
    </source>
</reference>
<dbReference type="GO" id="GO:0005576">
    <property type="term" value="C:extracellular region"/>
    <property type="evidence" value="ECO:0007669"/>
    <property type="project" value="TreeGrafter"/>
</dbReference>
<name>A0A179HCS6_PURLI</name>
<feature type="chain" id="PRO_5010456125" evidence="1">
    <location>
        <begin position="22"/>
        <end position="173"/>
    </location>
</feature>
<feature type="signal peptide" evidence="1">
    <location>
        <begin position="1"/>
        <end position="21"/>
    </location>
</feature>
<dbReference type="EMBL" id="LCWV01000007">
    <property type="protein sequence ID" value="PWI71826.1"/>
    <property type="molecule type" value="Genomic_DNA"/>
</dbReference>